<keyword evidence="2" id="KW-0479">Metal-binding</keyword>
<dbReference type="OrthoDB" id="279611at2"/>
<evidence type="ECO:0000313" key="5">
    <source>
        <dbReference type="EMBL" id="PWJ28885.1"/>
    </source>
</evidence>
<gene>
    <name evidence="5" type="ORF">A8806_10733</name>
</gene>
<evidence type="ECO:0000256" key="2">
    <source>
        <dbReference type="ARBA" id="ARBA00022723"/>
    </source>
</evidence>
<dbReference type="InterPro" id="IPR000917">
    <property type="entry name" value="Sulfatase_N"/>
</dbReference>
<dbReference type="GO" id="GO:0005737">
    <property type="term" value="C:cytoplasm"/>
    <property type="evidence" value="ECO:0007669"/>
    <property type="project" value="TreeGrafter"/>
</dbReference>
<feature type="domain" description="Sulfatase N-terminal" evidence="4">
    <location>
        <begin position="4"/>
        <end position="360"/>
    </location>
</feature>
<organism evidence="5 6">
    <name type="scientific">Faecalicatena orotica</name>
    <dbReference type="NCBI Taxonomy" id="1544"/>
    <lineage>
        <taxon>Bacteria</taxon>
        <taxon>Bacillati</taxon>
        <taxon>Bacillota</taxon>
        <taxon>Clostridia</taxon>
        <taxon>Lachnospirales</taxon>
        <taxon>Lachnospiraceae</taxon>
        <taxon>Faecalicatena</taxon>
    </lineage>
</organism>
<sequence>MNRPNIILIMTDQMRGDCMSVAGHKDVKTPNLDTLALKGIRYPNAYSACPSCVPARAAMFTGMKQEHHGRVGYEDRITWDYPHTLAGELAKNGYYTQAVGKMHVHPQRNYMGFHNVILHDGNLTANRAMSLSFYEHQENCDDYFYDLKKKKGISADLYDVGIDSNSWVARPWMYEENLHPTNWVTEQAIDFLRRKDPNRPFFLYLSYVRPHPPFDAPPCFWDMYENMELKSPVVGDWADEENLKEKGLILDSDTGPVDKEMVKRAQQGYYACISHVDNQIGRFMLALDRYGISENTVILFTSDHGELLGDHYTFRKVRPYQGSVNIPLFISLPDKNTWGSVSDDLAELQDILPTIVKLAGGDIPKLADGEDLLDISRGKRKYIHGEHSGFGGEYEIGNQYIVTKKDKYIWFMESGREQYFNLEEDRFEVHDGIQEPEYQERISELRKILIQELQNREEGYVKGDRLIAGRKQQNLLLYN</sequence>
<evidence type="ECO:0000259" key="4">
    <source>
        <dbReference type="Pfam" id="PF00884"/>
    </source>
</evidence>
<dbReference type="InterPro" id="IPR017850">
    <property type="entry name" value="Alkaline_phosphatase_core_sf"/>
</dbReference>
<dbReference type="GO" id="GO:0046872">
    <property type="term" value="F:metal ion binding"/>
    <property type="evidence" value="ECO:0007669"/>
    <property type="project" value="UniProtKB-KW"/>
</dbReference>
<dbReference type="PANTHER" id="PTHR45953">
    <property type="entry name" value="IDURONATE 2-SULFATASE"/>
    <property type="match status" value="1"/>
</dbReference>
<dbReference type="CDD" id="cd16022">
    <property type="entry name" value="sulfatase_like"/>
    <property type="match status" value="1"/>
</dbReference>
<evidence type="ECO:0000256" key="1">
    <source>
        <dbReference type="ARBA" id="ARBA00008779"/>
    </source>
</evidence>
<dbReference type="NCBIfam" id="NF010322">
    <property type="entry name" value="PRK13759.1"/>
    <property type="match status" value="1"/>
</dbReference>
<keyword evidence="6" id="KW-1185">Reference proteome</keyword>
<dbReference type="InterPro" id="IPR024607">
    <property type="entry name" value="Sulfatase_CS"/>
</dbReference>
<dbReference type="Gene3D" id="3.40.720.10">
    <property type="entry name" value="Alkaline Phosphatase, subunit A"/>
    <property type="match status" value="1"/>
</dbReference>
<comment type="caution">
    <text evidence="5">The sequence shown here is derived from an EMBL/GenBank/DDBJ whole genome shotgun (WGS) entry which is preliminary data.</text>
</comment>
<name>A0A2Y9BI67_9FIRM</name>
<dbReference type="PROSITE" id="PS00149">
    <property type="entry name" value="SULFATASE_2"/>
    <property type="match status" value="1"/>
</dbReference>
<dbReference type="Pfam" id="PF00884">
    <property type="entry name" value="Sulfatase"/>
    <property type="match status" value="1"/>
</dbReference>
<dbReference type="GO" id="GO:0008484">
    <property type="term" value="F:sulfuric ester hydrolase activity"/>
    <property type="evidence" value="ECO:0007669"/>
    <property type="project" value="TreeGrafter"/>
</dbReference>
<dbReference type="AlphaFoldDB" id="A0A2Y9BI67"/>
<keyword evidence="3" id="KW-0378">Hydrolase</keyword>
<evidence type="ECO:0000313" key="6">
    <source>
        <dbReference type="Proteomes" id="UP000245845"/>
    </source>
</evidence>
<reference evidence="5 6" key="1">
    <citation type="submission" date="2018-05" db="EMBL/GenBank/DDBJ databases">
        <title>The Hungate 1000. A catalogue of reference genomes from the rumen microbiome.</title>
        <authorList>
            <person name="Kelly W."/>
        </authorList>
    </citation>
    <scope>NUCLEOTIDE SEQUENCE [LARGE SCALE GENOMIC DNA]</scope>
    <source>
        <strain evidence="5 6">NLAE-zl-C242</strain>
    </source>
</reference>
<protein>
    <submittedName>
        <fullName evidence="5">Arylsulfatase A-like enzyme</fullName>
    </submittedName>
</protein>
<comment type="similarity">
    <text evidence="1">Belongs to the sulfatase family.</text>
</comment>
<dbReference type="PANTHER" id="PTHR45953:SF1">
    <property type="entry name" value="IDURONATE 2-SULFATASE"/>
    <property type="match status" value="1"/>
</dbReference>
<dbReference type="Proteomes" id="UP000245845">
    <property type="component" value="Unassembled WGS sequence"/>
</dbReference>
<proteinExistence type="inferred from homology"/>
<dbReference type="SUPFAM" id="SSF53649">
    <property type="entry name" value="Alkaline phosphatase-like"/>
    <property type="match status" value="1"/>
</dbReference>
<dbReference type="RefSeq" id="WP_109731435.1">
    <property type="nucleotide sequence ID" value="NZ_BAAACK010000011.1"/>
</dbReference>
<evidence type="ECO:0000256" key="3">
    <source>
        <dbReference type="ARBA" id="ARBA00022801"/>
    </source>
</evidence>
<dbReference type="EMBL" id="QGDL01000007">
    <property type="protein sequence ID" value="PWJ28885.1"/>
    <property type="molecule type" value="Genomic_DNA"/>
</dbReference>
<accession>A0A2Y9BI67</accession>